<dbReference type="AlphaFoldDB" id="A0A0J6SSR1"/>
<dbReference type="Pfam" id="PF04577">
    <property type="entry name" value="Glyco_transf_61"/>
    <property type="match status" value="1"/>
</dbReference>
<feature type="domain" description="Glycosyltransferase 61 catalytic" evidence="1">
    <location>
        <begin position="92"/>
        <end position="263"/>
    </location>
</feature>
<name>A0A0J6SSR1_9HYPH</name>
<comment type="caution">
    <text evidence="2">The sequence shown here is derived from an EMBL/GenBank/DDBJ whole genome shotgun (WGS) entry which is preliminary data.</text>
</comment>
<dbReference type="GO" id="GO:0016757">
    <property type="term" value="F:glycosyltransferase activity"/>
    <property type="evidence" value="ECO:0007669"/>
    <property type="project" value="InterPro"/>
</dbReference>
<organism evidence="2 3">
    <name type="scientific">Methylobacterium variabile</name>
    <dbReference type="NCBI Taxonomy" id="298794"/>
    <lineage>
        <taxon>Bacteria</taxon>
        <taxon>Pseudomonadati</taxon>
        <taxon>Pseudomonadota</taxon>
        <taxon>Alphaproteobacteria</taxon>
        <taxon>Hyphomicrobiales</taxon>
        <taxon>Methylobacteriaceae</taxon>
        <taxon>Methylobacterium</taxon>
    </lineage>
</organism>
<keyword evidence="3" id="KW-1185">Reference proteome</keyword>
<dbReference type="PATRIC" id="fig|298794.3.peg.56"/>
<evidence type="ECO:0000313" key="3">
    <source>
        <dbReference type="Proteomes" id="UP000035955"/>
    </source>
</evidence>
<evidence type="ECO:0000313" key="2">
    <source>
        <dbReference type="EMBL" id="KMO36413.1"/>
    </source>
</evidence>
<reference evidence="2 3" key="1">
    <citation type="submission" date="2015-03" db="EMBL/GenBank/DDBJ databases">
        <title>Genome sequencing of Methylobacterium variabile DSM 16961.</title>
        <authorList>
            <person name="Chaudhry V."/>
            <person name="Patil P.B."/>
        </authorList>
    </citation>
    <scope>NUCLEOTIDE SEQUENCE [LARGE SCALE GENOMIC DNA]</scope>
    <source>
        <strain evidence="2 3">DSM 16961</strain>
    </source>
</reference>
<dbReference type="InterPro" id="IPR049625">
    <property type="entry name" value="Glyco_transf_61_cat"/>
</dbReference>
<gene>
    <name evidence="2" type="ORF">VQ02_15385</name>
</gene>
<sequence>MPDGVRNLLDNLWQRSVHEGRKIRILEFFDVFIAKEGLAFDRDLNLIPETRTYHSDGEIDEAITKIKSLPSVEAAETIDRCILTKSRGATNYGHFILEMLPRAWIARKHLHVDDWPVLIHRASPDLVRVASQALNTIGIGDGNIIVSGDDPVFVKHIIVVDGLTAHTQYLSPFVLQCFDEISNSLPVGPNKKIYASRGPRSSRDFHDEGVVARKLTEAGYTETFSGVLDFQSQIRMFKGAERVAGVMGAALTNIAFCKPGTQIFCFMPSTACEVLFWMIAQARRLNYYEIRCTEVGPQIGSLPWDRSIQIDPEILASIVSA</sequence>
<dbReference type="Proteomes" id="UP000035955">
    <property type="component" value="Unassembled WGS sequence"/>
</dbReference>
<proteinExistence type="predicted"/>
<dbReference type="EMBL" id="LABY01000100">
    <property type="protein sequence ID" value="KMO36413.1"/>
    <property type="molecule type" value="Genomic_DNA"/>
</dbReference>
<protein>
    <recommendedName>
        <fullName evidence="1">Glycosyltransferase 61 catalytic domain-containing protein</fullName>
    </recommendedName>
</protein>
<evidence type="ECO:0000259" key="1">
    <source>
        <dbReference type="Pfam" id="PF04577"/>
    </source>
</evidence>
<accession>A0A0J6SSR1</accession>